<comment type="caution">
    <text evidence="3">The sequence shown here is derived from an EMBL/GenBank/DDBJ whole genome shotgun (WGS) entry which is preliminary data.</text>
</comment>
<dbReference type="Gene3D" id="3.40.50.1000">
    <property type="entry name" value="HAD superfamily/HAD-like"/>
    <property type="match status" value="1"/>
</dbReference>
<evidence type="ECO:0000256" key="2">
    <source>
        <dbReference type="SAM" id="MobiDB-lite"/>
    </source>
</evidence>
<dbReference type="EC" id="3.1.3.18" evidence="3"/>
<reference evidence="3 4" key="1">
    <citation type="submission" date="2019-02" db="EMBL/GenBank/DDBJ databases">
        <title>Deep-cultivation of Planctomycetes and their phenomic and genomic characterization uncovers novel biology.</title>
        <authorList>
            <person name="Wiegand S."/>
            <person name="Jogler M."/>
            <person name="Boedeker C."/>
            <person name="Pinto D."/>
            <person name="Vollmers J."/>
            <person name="Rivas-Marin E."/>
            <person name="Kohn T."/>
            <person name="Peeters S.H."/>
            <person name="Heuer A."/>
            <person name="Rast P."/>
            <person name="Oberbeckmann S."/>
            <person name="Bunk B."/>
            <person name="Jeske O."/>
            <person name="Meyerdierks A."/>
            <person name="Storesund J.E."/>
            <person name="Kallscheuer N."/>
            <person name="Luecker S."/>
            <person name="Lage O.M."/>
            <person name="Pohl T."/>
            <person name="Merkel B.J."/>
            <person name="Hornburger P."/>
            <person name="Mueller R.-W."/>
            <person name="Bruemmer F."/>
            <person name="Labrenz M."/>
            <person name="Spormann A.M."/>
            <person name="Op Den Camp H."/>
            <person name="Overmann J."/>
            <person name="Amann R."/>
            <person name="Jetten M.S.M."/>
            <person name="Mascher T."/>
            <person name="Medema M.H."/>
            <person name="Devos D.P."/>
            <person name="Kaster A.-K."/>
            <person name="Ovreas L."/>
            <person name="Rohde M."/>
            <person name="Galperin M.Y."/>
            <person name="Jogler C."/>
        </authorList>
    </citation>
    <scope>NUCLEOTIDE SEQUENCE [LARGE SCALE GENOMIC DNA]</scope>
    <source>
        <strain evidence="3 4">Mal64</strain>
    </source>
</reference>
<dbReference type="InterPro" id="IPR051540">
    <property type="entry name" value="S-2-haloacid_dehalogenase"/>
</dbReference>
<evidence type="ECO:0000256" key="1">
    <source>
        <dbReference type="ARBA" id="ARBA00022801"/>
    </source>
</evidence>
<dbReference type="InterPro" id="IPR036412">
    <property type="entry name" value="HAD-like_sf"/>
</dbReference>
<protein>
    <submittedName>
        <fullName evidence="3">Phosphoglycolate phosphatase</fullName>
        <ecNumber evidence="3">3.1.3.18</ecNumber>
    </submittedName>
</protein>
<dbReference type="GO" id="GO:0008967">
    <property type="term" value="F:phosphoglycolate phosphatase activity"/>
    <property type="evidence" value="ECO:0007669"/>
    <property type="project" value="UniProtKB-EC"/>
</dbReference>
<evidence type="ECO:0000313" key="4">
    <source>
        <dbReference type="Proteomes" id="UP000315440"/>
    </source>
</evidence>
<dbReference type="SFLD" id="SFLDS00003">
    <property type="entry name" value="Haloacid_Dehalogenase"/>
    <property type="match status" value="1"/>
</dbReference>
<dbReference type="SFLD" id="SFLDG01129">
    <property type="entry name" value="C1.5:_HAD__Beta-PGM__Phosphata"/>
    <property type="match status" value="1"/>
</dbReference>
<dbReference type="InterPro" id="IPR023214">
    <property type="entry name" value="HAD_sf"/>
</dbReference>
<dbReference type="SUPFAM" id="SSF56784">
    <property type="entry name" value="HAD-like"/>
    <property type="match status" value="1"/>
</dbReference>
<dbReference type="Pfam" id="PF00702">
    <property type="entry name" value="Hydrolase"/>
    <property type="match status" value="1"/>
</dbReference>
<gene>
    <name evidence="3" type="primary">gph_2</name>
    <name evidence="3" type="ORF">Mal64_25470</name>
</gene>
<keyword evidence="4" id="KW-1185">Reference proteome</keyword>
<dbReference type="Proteomes" id="UP000315440">
    <property type="component" value="Unassembled WGS sequence"/>
</dbReference>
<feature type="region of interest" description="Disordered" evidence="2">
    <location>
        <begin position="1"/>
        <end position="24"/>
    </location>
</feature>
<name>A0A5C5ZPK9_9BACT</name>
<accession>A0A5C5ZPK9</accession>
<sequence>MGPLQDRIAELSPPIEPLPTGETPRLDPIHGLRAVVFDIYGTLLVSGSGDISLASEGSRGGAATEALAAVGVAGCDGERVVELLHAAILEAHREAEMESPEVEIREIWGSVLEEIDVRLEPERIERLAVEYECRVNPIGPMPELGETLEALRGRDLRLGVVSNAQFFTPLAFEPLTGRPLTGGTGFNGEGGCWGFEADLLVWSYEHLVAKPSTALYEMLRDRLEAVGVGPAETLYVGNDLRNDVWPAQLVGFKTALFAGDGRSLRWRRDDERLAAIAPDVVVTRLGQLLEIIG</sequence>
<keyword evidence="1 3" id="KW-0378">Hydrolase</keyword>
<dbReference type="EMBL" id="SJPQ01000002">
    <property type="protein sequence ID" value="TWT89055.1"/>
    <property type="molecule type" value="Genomic_DNA"/>
</dbReference>
<dbReference type="AlphaFoldDB" id="A0A5C5ZPK9"/>
<dbReference type="PANTHER" id="PTHR43316">
    <property type="entry name" value="HYDROLASE, HALOACID DELAHOGENASE-RELATED"/>
    <property type="match status" value="1"/>
</dbReference>
<evidence type="ECO:0000313" key="3">
    <source>
        <dbReference type="EMBL" id="TWT89055.1"/>
    </source>
</evidence>
<dbReference type="RefSeq" id="WP_197525711.1">
    <property type="nucleotide sequence ID" value="NZ_SJPQ01000002.1"/>
</dbReference>
<organism evidence="3 4">
    <name type="scientific">Pseudobythopirellula maris</name>
    <dbReference type="NCBI Taxonomy" id="2527991"/>
    <lineage>
        <taxon>Bacteria</taxon>
        <taxon>Pseudomonadati</taxon>
        <taxon>Planctomycetota</taxon>
        <taxon>Planctomycetia</taxon>
        <taxon>Pirellulales</taxon>
        <taxon>Lacipirellulaceae</taxon>
        <taxon>Pseudobythopirellula</taxon>
    </lineage>
</organism>
<proteinExistence type="predicted"/>